<evidence type="ECO:0000256" key="2">
    <source>
        <dbReference type="SAM" id="Phobius"/>
    </source>
</evidence>
<feature type="region of interest" description="Disordered" evidence="1">
    <location>
        <begin position="316"/>
        <end position="354"/>
    </location>
</feature>
<evidence type="ECO:0000313" key="3">
    <source>
        <dbReference type="EMBL" id="KAF0289226.1"/>
    </source>
</evidence>
<sequence>MVAERTRWRGARRCAAAPYRWPAQPPGADSEALSPKTEGPDAGGATVSLSDAVLVGKESALVLGDQHARRIARGPAAGAVRVCLLRLDGGLGRRPAGLVEHTTRLLNALGRWRLSAGGRSPPRVVAVSLGGNALTSWAEPHQVAADRDPATVAAALADILRRLVAFLWLFGAPSATVVLLSVVPRAHLSDADLALFRRLSDVQRAVAREMAPRCVLLDVERLLAAELAAPGSWRRRLAVRSSPLGSETPAVRPAAVDVWSVEPLPRHFPRLGPLSFAANGVHLHTLHYGTIRAAVAEEATVAALLDRPLPPLAIALAPPAAAEPKPPPSPQSCAHRQWAWLDQDQDMEDLEPAE</sequence>
<dbReference type="Gene3D" id="3.40.50.1110">
    <property type="entry name" value="SGNH hydrolase"/>
    <property type="match status" value="1"/>
</dbReference>
<dbReference type="AlphaFoldDB" id="A0A6A4V3L0"/>
<keyword evidence="4" id="KW-1185">Reference proteome</keyword>
<comment type="caution">
    <text evidence="3">The sequence shown here is derived from an EMBL/GenBank/DDBJ whole genome shotgun (WGS) entry which is preliminary data.</text>
</comment>
<dbReference type="Proteomes" id="UP000440578">
    <property type="component" value="Unassembled WGS sequence"/>
</dbReference>
<feature type="region of interest" description="Disordered" evidence="1">
    <location>
        <begin position="19"/>
        <end position="45"/>
    </location>
</feature>
<feature type="transmembrane region" description="Helical" evidence="2">
    <location>
        <begin position="163"/>
        <end position="183"/>
    </location>
</feature>
<keyword evidence="2" id="KW-0472">Membrane</keyword>
<evidence type="ECO:0000313" key="4">
    <source>
        <dbReference type="Proteomes" id="UP000440578"/>
    </source>
</evidence>
<gene>
    <name evidence="3" type="ORF">FJT64_012460</name>
</gene>
<protein>
    <submittedName>
        <fullName evidence="3">Uncharacterized protein</fullName>
    </submittedName>
</protein>
<dbReference type="SUPFAM" id="SSF52266">
    <property type="entry name" value="SGNH hydrolase"/>
    <property type="match status" value="1"/>
</dbReference>
<feature type="compositionally biased region" description="Acidic residues" evidence="1">
    <location>
        <begin position="343"/>
        <end position="354"/>
    </location>
</feature>
<name>A0A6A4V3L0_AMPAM</name>
<dbReference type="EMBL" id="VIIS01002048">
    <property type="protein sequence ID" value="KAF0289226.1"/>
    <property type="molecule type" value="Genomic_DNA"/>
</dbReference>
<keyword evidence="2" id="KW-0812">Transmembrane</keyword>
<accession>A0A6A4V3L0</accession>
<dbReference type="InterPro" id="IPR036514">
    <property type="entry name" value="SGNH_hydro_sf"/>
</dbReference>
<keyword evidence="2" id="KW-1133">Transmembrane helix</keyword>
<evidence type="ECO:0000256" key="1">
    <source>
        <dbReference type="SAM" id="MobiDB-lite"/>
    </source>
</evidence>
<proteinExistence type="predicted"/>
<organism evidence="3 4">
    <name type="scientific">Amphibalanus amphitrite</name>
    <name type="common">Striped barnacle</name>
    <name type="synonym">Balanus amphitrite</name>
    <dbReference type="NCBI Taxonomy" id="1232801"/>
    <lineage>
        <taxon>Eukaryota</taxon>
        <taxon>Metazoa</taxon>
        <taxon>Ecdysozoa</taxon>
        <taxon>Arthropoda</taxon>
        <taxon>Crustacea</taxon>
        <taxon>Multicrustacea</taxon>
        <taxon>Cirripedia</taxon>
        <taxon>Thoracica</taxon>
        <taxon>Thoracicalcarea</taxon>
        <taxon>Balanomorpha</taxon>
        <taxon>Balanoidea</taxon>
        <taxon>Balanidae</taxon>
        <taxon>Amphibalaninae</taxon>
        <taxon>Amphibalanus</taxon>
    </lineage>
</organism>
<reference evidence="3 4" key="1">
    <citation type="submission" date="2019-07" db="EMBL/GenBank/DDBJ databases">
        <title>Draft genome assembly of a fouling barnacle, Amphibalanus amphitrite (Darwin, 1854): The first reference genome for Thecostraca.</title>
        <authorList>
            <person name="Kim W."/>
        </authorList>
    </citation>
    <scope>NUCLEOTIDE SEQUENCE [LARGE SCALE GENOMIC DNA]</scope>
    <source>
        <strain evidence="3">SNU_AA5</strain>
        <tissue evidence="3">Soma without cirri and trophi</tissue>
    </source>
</reference>